<evidence type="ECO:0000313" key="2">
    <source>
        <dbReference type="Proteomes" id="UP000487268"/>
    </source>
</evidence>
<accession>A0A7K0BTJ8</accession>
<protein>
    <submittedName>
        <fullName evidence="1">Uncharacterized protein</fullName>
    </submittedName>
</protein>
<gene>
    <name evidence="1" type="ORF">ACRB68_24190</name>
</gene>
<name>A0A7K0BTJ8_9ACTN</name>
<sequence length="32" mass="3543">MIPSTLRPLDLGPAATRCEDPEYAWTWARPAG</sequence>
<organism evidence="1 2">
    <name type="scientific">Actinomadura macrotermitis</name>
    <dbReference type="NCBI Taxonomy" id="2585200"/>
    <lineage>
        <taxon>Bacteria</taxon>
        <taxon>Bacillati</taxon>
        <taxon>Actinomycetota</taxon>
        <taxon>Actinomycetes</taxon>
        <taxon>Streptosporangiales</taxon>
        <taxon>Thermomonosporaceae</taxon>
        <taxon>Actinomadura</taxon>
    </lineage>
</organism>
<dbReference type="Proteomes" id="UP000487268">
    <property type="component" value="Unassembled WGS sequence"/>
</dbReference>
<dbReference type="AlphaFoldDB" id="A0A7K0BTJ8"/>
<evidence type="ECO:0000313" key="1">
    <source>
        <dbReference type="EMBL" id="MQY04366.1"/>
    </source>
</evidence>
<proteinExistence type="predicted"/>
<dbReference type="EMBL" id="WEGH01000002">
    <property type="protein sequence ID" value="MQY04366.1"/>
    <property type="molecule type" value="Genomic_DNA"/>
</dbReference>
<comment type="caution">
    <text evidence="1">The sequence shown here is derived from an EMBL/GenBank/DDBJ whole genome shotgun (WGS) entry which is preliminary data.</text>
</comment>
<reference evidence="1 2" key="1">
    <citation type="submission" date="2019-10" db="EMBL/GenBank/DDBJ databases">
        <title>Actinomadura rubteroloni sp. nov. and Actinomadura macrotermitis sp. nov., isolated from the gut of fungus growing-termite Macrotermes natalensis.</title>
        <authorList>
            <person name="Benndorf R."/>
            <person name="Martin K."/>
            <person name="Kuefner M."/>
            <person name="De Beer W."/>
            <person name="Kaster A.-K."/>
            <person name="Vollmers J."/>
            <person name="Poulsen M."/>
            <person name="Beemelmanns C."/>
        </authorList>
    </citation>
    <scope>NUCLEOTIDE SEQUENCE [LARGE SCALE GENOMIC DNA]</scope>
    <source>
        <strain evidence="1 2">RB68</strain>
    </source>
</reference>
<keyword evidence="2" id="KW-1185">Reference proteome</keyword>